<dbReference type="CDD" id="cd00009">
    <property type="entry name" value="AAA"/>
    <property type="match status" value="1"/>
</dbReference>
<dbReference type="Gene3D" id="3.40.50.300">
    <property type="entry name" value="P-loop containing nucleotide triphosphate hydrolases"/>
    <property type="match status" value="1"/>
</dbReference>
<dbReference type="InterPro" id="IPR002197">
    <property type="entry name" value="HTH_Fis"/>
</dbReference>
<dbReference type="InterPro" id="IPR003593">
    <property type="entry name" value="AAA+_ATPase"/>
</dbReference>
<dbReference type="InterPro" id="IPR009057">
    <property type="entry name" value="Homeodomain-like_sf"/>
</dbReference>
<protein>
    <submittedName>
        <fullName evidence="7">Sigma 54-interacting transcriptional regulator</fullName>
    </submittedName>
</protein>
<dbReference type="EMBL" id="JAULBC010000007">
    <property type="protein sequence ID" value="MEX6689986.1"/>
    <property type="molecule type" value="Genomic_DNA"/>
</dbReference>
<evidence type="ECO:0000256" key="5">
    <source>
        <dbReference type="SAM" id="Coils"/>
    </source>
</evidence>
<evidence type="ECO:0000256" key="4">
    <source>
        <dbReference type="ARBA" id="ARBA00023163"/>
    </source>
</evidence>
<evidence type="ECO:0000313" key="7">
    <source>
        <dbReference type="EMBL" id="MEX6689986.1"/>
    </source>
</evidence>
<dbReference type="Gene3D" id="3.30.450.40">
    <property type="match status" value="1"/>
</dbReference>
<evidence type="ECO:0000256" key="2">
    <source>
        <dbReference type="ARBA" id="ARBA00022840"/>
    </source>
</evidence>
<dbReference type="RefSeq" id="WP_369331393.1">
    <property type="nucleotide sequence ID" value="NZ_JAULBC010000007.1"/>
</dbReference>
<sequence>MSKKAPAKEITATEKKPNENRTILAKLLNQKENEQSILLCVAARIAAARTRADLWNVINEDILGLFGGVYYTLCLLHEDRRFHSPFIHSKDEQFDVDNPGNPIIRNDHPVEDGIFDYALKSSGPVQFQMETLLKQPSLPVYIPYWAKMGIQEMLVVKITNGDEDRGVLYLYANKTGAFSQGQFGLLSGIADLIGTGICNILANEKIEEQIAEINRYKQQLEEEKAYLIAEQRAAEGFAELIGTSPEMQKVFSLISKVADSSTTVLLLGETGTGKELVARAIHEASPRNGNLMIKVNCAAMPASLIESELFGHEKGSFTGASERRIGKFELAHNSTLFLDEIGELPLELQAKILRALQEKEIERIGGKTTIKVDVRVIAATNRNLEKEVTQQRFRSDLYYRLNVFPITLPPLRKRKQDIPSLAAHFIERFARSNGKTIHGLSRKAMDKLEAYAWPGNIRELEHMIERTILLTNGHIIRNIQLPEKSSITLTGHNSEFQVRSLEEVEREYILTVLKHYNGRISGPHGAALKLQIPPTTLISRMQKLGIQKEHIVRSSAED</sequence>
<dbReference type="PROSITE" id="PS50045">
    <property type="entry name" value="SIGMA54_INTERACT_4"/>
    <property type="match status" value="1"/>
</dbReference>
<evidence type="ECO:0000256" key="1">
    <source>
        <dbReference type="ARBA" id="ARBA00022741"/>
    </source>
</evidence>
<evidence type="ECO:0000259" key="6">
    <source>
        <dbReference type="PROSITE" id="PS50045"/>
    </source>
</evidence>
<dbReference type="SUPFAM" id="SSF55781">
    <property type="entry name" value="GAF domain-like"/>
    <property type="match status" value="1"/>
</dbReference>
<dbReference type="PANTHER" id="PTHR32071">
    <property type="entry name" value="TRANSCRIPTIONAL REGULATORY PROTEIN"/>
    <property type="match status" value="1"/>
</dbReference>
<feature type="coiled-coil region" evidence="5">
    <location>
        <begin position="199"/>
        <end position="230"/>
    </location>
</feature>
<keyword evidence="1" id="KW-0547">Nucleotide-binding</keyword>
<evidence type="ECO:0000313" key="8">
    <source>
        <dbReference type="Proteomes" id="UP001560573"/>
    </source>
</evidence>
<evidence type="ECO:0000256" key="3">
    <source>
        <dbReference type="ARBA" id="ARBA00023015"/>
    </source>
</evidence>
<keyword evidence="2" id="KW-0067">ATP-binding</keyword>
<keyword evidence="8" id="KW-1185">Reference proteome</keyword>
<dbReference type="InterPro" id="IPR025944">
    <property type="entry name" value="Sigma_54_int_dom_CS"/>
</dbReference>
<organism evidence="7 8">
    <name type="scientific">Danxiaibacter flavus</name>
    <dbReference type="NCBI Taxonomy" id="3049108"/>
    <lineage>
        <taxon>Bacteria</taxon>
        <taxon>Pseudomonadati</taxon>
        <taxon>Bacteroidota</taxon>
        <taxon>Chitinophagia</taxon>
        <taxon>Chitinophagales</taxon>
        <taxon>Chitinophagaceae</taxon>
        <taxon>Danxiaibacter</taxon>
    </lineage>
</organism>
<reference evidence="7 8" key="1">
    <citation type="submission" date="2023-07" db="EMBL/GenBank/DDBJ databases">
        <authorList>
            <person name="Lian W.-H."/>
        </authorList>
    </citation>
    <scope>NUCLEOTIDE SEQUENCE [LARGE SCALE GENOMIC DNA]</scope>
    <source>
        <strain evidence="7 8">SYSU DXS3180</strain>
    </source>
</reference>
<name>A0ABV3ZLL1_9BACT</name>
<dbReference type="InterPro" id="IPR029016">
    <property type="entry name" value="GAF-like_dom_sf"/>
</dbReference>
<dbReference type="PANTHER" id="PTHR32071:SF123">
    <property type="entry name" value="DNA-BINDING TRANSCRIPTIONAL ACTIVATOR HYFR-RELATED"/>
    <property type="match status" value="1"/>
</dbReference>
<dbReference type="InterPro" id="IPR002078">
    <property type="entry name" value="Sigma_54_int"/>
</dbReference>
<dbReference type="InterPro" id="IPR058031">
    <property type="entry name" value="AAA_lid_NorR"/>
</dbReference>
<keyword evidence="3" id="KW-0805">Transcription regulation</keyword>
<dbReference type="PROSITE" id="PS00688">
    <property type="entry name" value="SIGMA54_INTERACT_3"/>
    <property type="match status" value="1"/>
</dbReference>
<comment type="caution">
    <text evidence="7">The sequence shown here is derived from an EMBL/GenBank/DDBJ whole genome shotgun (WGS) entry which is preliminary data.</text>
</comment>
<dbReference type="Pfam" id="PF02954">
    <property type="entry name" value="HTH_8"/>
    <property type="match status" value="1"/>
</dbReference>
<gene>
    <name evidence="7" type="ORF">QTN47_20930</name>
</gene>
<dbReference type="InterPro" id="IPR027417">
    <property type="entry name" value="P-loop_NTPase"/>
</dbReference>
<dbReference type="Pfam" id="PF25601">
    <property type="entry name" value="AAA_lid_14"/>
    <property type="match status" value="1"/>
</dbReference>
<dbReference type="SUPFAM" id="SSF52540">
    <property type="entry name" value="P-loop containing nucleoside triphosphate hydrolases"/>
    <property type="match status" value="1"/>
</dbReference>
<dbReference type="Proteomes" id="UP001560573">
    <property type="component" value="Unassembled WGS sequence"/>
</dbReference>
<keyword evidence="4" id="KW-0804">Transcription</keyword>
<dbReference type="SUPFAM" id="SSF46689">
    <property type="entry name" value="Homeodomain-like"/>
    <property type="match status" value="1"/>
</dbReference>
<dbReference type="Gene3D" id="1.10.8.60">
    <property type="match status" value="1"/>
</dbReference>
<dbReference type="InterPro" id="IPR025662">
    <property type="entry name" value="Sigma_54_int_dom_ATP-bd_1"/>
</dbReference>
<dbReference type="Pfam" id="PF00158">
    <property type="entry name" value="Sigma54_activat"/>
    <property type="match status" value="1"/>
</dbReference>
<dbReference type="PROSITE" id="PS00675">
    <property type="entry name" value="SIGMA54_INTERACT_1"/>
    <property type="match status" value="1"/>
</dbReference>
<dbReference type="Gene3D" id="1.10.10.60">
    <property type="entry name" value="Homeodomain-like"/>
    <property type="match status" value="1"/>
</dbReference>
<feature type="domain" description="Sigma-54 factor interaction" evidence="6">
    <location>
        <begin position="240"/>
        <end position="469"/>
    </location>
</feature>
<accession>A0ABV3ZLL1</accession>
<proteinExistence type="predicted"/>
<keyword evidence="5" id="KW-0175">Coiled coil</keyword>
<dbReference type="SMART" id="SM00382">
    <property type="entry name" value="AAA"/>
    <property type="match status" value="1"/>
</dbReference>